<dbReference type="AlphaFoldDB" id="A0A316UYD9"/>
<proteinExistence type="predicted"/>
<dbReference type="GeneID" id="37029777"/>
<evidence type="ECO:0000256" key="1">
    <source>
        <dbReference type="SAM" id="SignalP"/>
    </source>
</evidence>
<dbReference type="Proteomes" id="UP000245884">
    <property type="component" value="Unassembled WGS sequence"/>
</dbReference>
<reference evidence="2 3" key="1">
    <citation type="journal article" date="2018" name="Mol. Biol. Evol.">
        <title>Broad Genomic Sampling Reveals a Smut Pathogenic Ancestry of the Fungal Clade Ustilaginomycotina.</title>
        <authorList>
            <person name="Kijpornyongpan T."/>
            <person name="Mondo S.J."/>
            <person name="Barry K."/>
            <person name="Sandor L."/>
            <person name="Lee J."/>
            <person name="Lipzen A."/>
            <person name="Pangilinan J."/>
            <person name="LaButti K."/>
            <person name="Hainaut M."/>
            <person name="Henrissat B."/>
            <person name="Grigoriev I.V."/>
            <person name="Spatafora J.W."/>
            <person name="Aime M.C."/>
        </authorList>
    </citation>
    <scope>NUCLEOTIDE SEQUENCE [LARGE SCALE GENOMIC DNA]</scope>
    <source>
        <strain evidence="2 3">MCA 5214</strain>
    </source>
</reference>
<keyword evidence="3" id="KW-1185">Reference proteome</keyword>
<dbReference type="EMBL" id="KZ819662">
    <property type="protein sequence ID" value="PWN30326.1"/>
    <property type="molecule type" value="Genomic_DNA"/>
</dbReference>
<name>A0A316UYD9_9BASI</name>
<accession>A0A316UYD9</accession>
<sequence>MLFTLASAASLLAASSLAVPVSTASKVIARDGQITCSPSYLGAGKGGGRLILNNSTPNGTSAAGRPIPYVAKSISGDPLSAALVVNPDNIDDVYRFYSCSSKSLGVEAKETVRDDEGNDMTTDYGLLVKTSKNAGDQPLTDGNFQCIVSSQSPPEEDHFHSPLFVSPCTLEDIAEKQNRQFWSVSEGSLVFKYRGLPEFEHYLKTRDGTLDKAQTILVQQGQDVRFNGLYFEDLD</sequence>
<organism evidence="2 3">
    <name type="scientific">Jaminaea rosea</name>
    <dbReference type="NCBI Taxonomy" id="1569628"/>
    <lineage>
        <taxon>Eukaryota</taxon>
        <taxon>Fungi</taxon>
        <taxon>Dikarya</taxon>
        <taxon>Basidiomycota</taxon>
        <taxon>Ustilaginomycotina</taxon>
        <taxon>Exobasidiomycetes</taxon>
        <taxon>Microstromatales</taxon>
        <taxon>Microstromatales incertae sedis</taxon>
        <taxon>Jaminaea</taxon>
    </lineage>
</organism>
<keyword evidence="1" id="KW-0732">Signal</keyword>
<feature type="signal peptide" evidence="1">
    <location>
        <begin position="1"/>
        <end position="18"/>
    </location>
</feature>
<protein>
    <submittedName>
        <fullName evidence="2">Uncharacterized protein</fullName>
    </submittedName>
</protein>
<evidence type="ECO:0000313" key="2">
    <source>
        <dbReference type="EMBL" id="PWN30326.1"/>
    </source>
</evidence>
<dbReference type="RefSeq" id="XP_025364938.1">
    <property type="nucleotide sequence ID" value="XM_025507954.1"/>
</dbReference>
<feature type="chain" id="PRO_5016404485" evidence="1">
    <location>
        <begin position="19"/>
        <end position="235"/>
    </location>
</feature>
<gene>
    <name evidence="2" type="ORF">BDZ90DRAFT_257408</name>
</gene>
<evidence type="ECO:0000313" key="3">
    <source>
        <dbReference type="Proteomes" id="UP000245884"/>
    </source>
</evidence>